<reference evidence="1" key="1">
    <citation type="journal article" date="2006" name="Nature">
        <title>Deciphering the evolution and metabolism of an anammox bacterium from a community genome.</title>
        <authorList>
            <person name="Strous M."/>
            <person name="Pelletier E."/>
            <person name="Mangenot S."/>
            <person name="Rattei T."/>
            <person name="Lehner A."/>
            <person name="Taylor M.W."/>
            <person name="Horn M."/>
            <person name="Daims H."/>
            <person name="Bartol-Mavel D."/>
            <person name="Wincker P."/>
            <person name="Barbe V."/>
            <person name="Fonknechten N."/>
            <person name="Vallenet D."/>
            <person name="Segurens B."/>
            <person name="Schenowitz-Truong C."/>
            <person name="Medigue C."/>
            <person name="Collingro A."/>
            <person name="Snel B."/>
            <person name="Dutilh B.E."/>
            <person name="OpDenCamp H.J.M."/>
            <person name="vanDerDrift C."/>
            <person name="Cirpus I."/>
            <person name="vanDePas-Schoonen K.T."/>
            <person name="Harhangi H.R."/>
            <person name="vanNiftrik L."/>
            <person name="Schmid M."/>
            <person name="Keltjens J."/>
            <person name="vanDeVossenberg J."/>
            <person name="Kartal B."/>
            <person name="Meier H."/>
            <person name="Frishman D."/>
            <person name="Huynen M.A."/>
            <person name="Mewes H."/>
            <person name="Weissenbach J."/>
            <person name="Jetten M.S.M."/>
            <person name="Wagner M."/>
            <person name="LePaslier D."/>
        </authorList>
    </citation>
    <scope>NUCLEOTIDE SEQUENCE</scope>
</reference>
<name>Q1PWM7_KUEST</name>
<proteinExistence type="predicted"/>
<gene>
    <name evidence="2" type="ORF">KsCSTR_45100</name>
    <name evidence="1" type="ORF">kustc0881</name>
</gene>
<evidence type="ECO:0000313" key="3">
    <source>
        <dbReference type="Proteomes" id="UP000501926"/>
    </source>
</evidence>
<evidence type="ECO:0000313" key="1">
    <source>
        <dbReference type="EMBL" id="CAJ71626.1"/>
    </source>
</evidence>
<organism evidence="1">
    <name type="scientific">Kuenenia stuttgartiensis</name>
    <dbReference type="NCBI Taxonomy" id="174633"/>
    <lineage>
        <taxon>Bacteria</taxon>
        <taxon>Pseudomonadati</taxon>
        <taxon>Planctomycetota</taxon>
        <taxon>Candidatus Brocadiia</taxon>
        <taxon>Candidatus Brocadiales</taxon>
        <taxon>Candidatus Brocadiaceae</taxon>
        <taxon>Candidatus Kuenenia</taxon>
    </lineage>
</organism>
<dbReference type="EMBL" id="CT573073">
    <property type="protein sequence ID" value="CAJ71626.1"/>
    <property type="molecule type" value="Genomic_DNA"/>
</dbReference>
<dbReference type="EMBL" id="CP049055">
    <property type="protein sequence ID" value="QII13889.1"/>
    <property type="molecule type" value="Genomic_DNA"/>
</dbReference>
<accession>Q1PWM7</accession>
<protein>
    <submittedName>
        <fullName evidence="1">Uncharacterized protein</fullName>
    </submittedName>
</protein>
<reference evidence="1" key="2">
    <citation type="submission" date="2006-01" db="EMBL/GenBank/DDBJ databases">
        <authorList>
            <person name="Genoscope"/>
        </authorList>
    </citation>
    <scope>NUCLEOTIDE SEQUENCE</scope>
</reference>
<evidence type="ECO:0000313" key="2">
    <source>
        <dbReference type="EMBL" id="QII13889.1"/>
    </source>
</evidence>
<dbReference type="AlphaFoldDB" id="Q1PWM7"/>
<reference evidence="2 3" key="3">
    <citation type="submission" date="2020-02" db="EMBL/GenBank/DDBJ databases">
        <title>Newly sequenced genome of strain CSTR1 showed variability in Candidatus Kuenenia stuttgartiensis genomes.</title>
        <authorList>
            <person name="Ding C."/>
            <person name="Adrian L."/>
        </authorList>
    </citation>
    <scope>NUCLEOTIDE SEQUENCE [LARGE SCALE GENOMIC DNA]</scope>
    <source>
        <strain evidence="2 3">CSTR1</strain>
    </source>
</reference>
<dbReference type="Proteomes" id="UP000501926">
    <property type="component" value="Chromosome"/>
</dbReference>
<sequence>MLLMSELLKCFFCQKVPKLINYRGRGVNSRRFMSGGTGFILFDGLYFDVTQGVGTRRTNFGNKPELHLFCLL</sequence>